<accession>A0A9Q1D539</accession>
<keyword evidence="3" id="KW-1185">Reference proteome</keyword>
<evidence type="ECO:0000256" key="1">
    <source>
        <dbReference type="SAM" id="MobiDB-lite"/>
    </source>
</evidence>
<evidence type="ECO:0000313" key="2">
    <source>
        <dbReference type="EMBL" id="KAJ8258503.1"/>
    </source>
</evidence>
<name>A0A9Q1D539_CONCO</name>
<organism evidence="2 3">
    <name type="scientific">Conger conger</name>
    <name type="common">Conger eel</name>
    <name type="synonym">Muraena conger</name>
    <dbReference type="NCBI Taxonomy" id="82655"/>
    <lineage>
        <taxon>Eukaryota</taxon>
        <taxon>Metazoa</taxon>
        <taxon>Chordata</taxon>
        <taxon>Craniata</taxon>
        <taxon>Vertebrata</taxon>
        <taxon>Euteleostomi</taxon>
        <taxon>Actinopterygii</taxon>
        <taxon>Neopterygii</taxon>
        <taxon>Teleostei</taxon>
        <taxon>Anguilliformes</taxon>
        <taxon>Congridae</taxon>
        <taxon>Conger</taxon>
    </lineage>
</organism>
<sequence>MPPAQKEGVATGLCGAGPRCRHLQEARGPLGEGGGRRAEQRSEPGEEPAMTSCYGVDIPPPMTPPMTPPLPSASPKAQPLPAPTPMYTLPWHVPYPATIVTPFMSTASADWRGHSAGGGDTLDLSWSRALNLQHTGMAVPYRTQFPTDSPDVFTCLPPGQRNYNSHNPQITHAQHFPRPPTYAREPPLRDKTGLSARRPNGFDRRDGWNSLVGKSSDRQGNGRPGWGTPESPRCEGKRSSHEYRQPPAQAFSEDATD</sequence>
<feature type="region of interest" description="Disordered" evidence="1">
    <location>
        <begin position="157"/>
        <end position="257"/>
    </location>
</feature>
<feature type="compositionally biased region" description="Pro residues" evidence="1">
    <location>
        <begin position="58"/>
        <end position="78"/>
    </location>
</feature>
<comment type="caution">
    <text evidence="2">The sequence shown here is derived from an EMBL/GenBank/DDBJ whole genome shotgun (WGS) entry which is preliminary data.</text>
</comment>
<feature type="compositionally biased region" description="Polar residues" evidence="1">
    <location>
        <begin position="161"/>
        <end position="172"/>
    </location>
</feature>
<feature type="compositionally biased region" description="Basic and acidic residues" evidence="1">
    <location>
        <begin position="34"/>
        <end position="44"/>
    </location>
</feature>
<feature type="region of interest" description="Disordered" evidence="1">
    <location>
        <begin position="24"/>
        <end position="78"/>
    </location>
</feature>
<dbReference type="Proteomes" id="UP001152803">
    <property type="component" value="Unassembled WGS sequence"/>
</dbReference>
<reference evidence="2" key="1">
    <citation type="journal article" date="2023" name="Science">
        <title>Genome structures resolve the early diversification of teleost fishes.</title>
        <authorList>
            <person name="Parey E."/>
            <person name="Louis A."/>
            <person name="Montfort J."/>
            <person name="Bouchez O."/>
            <person name="Roques C."/>
            <person name="Iampietro C."/>
            <person name="Lluch J."/>
            <person name="Castinel A."/>
            <person name="Donnadieu C."/>
            <person name="Desvignes T."/>
            <person name="Floi Bucao C."/>
            <person name="Jouanno E."/>
            <person name="Wen M."/>
            <person name="Mejri S."/>
            <person name="Dirks R."/>
            <person name="Jansen H."/>
            <person name="Henkel C."/>
            <person name="Chen W.J."/>
            <person name="Zahm M."/>
            <person name="Cabau C."/>
            <person name="Klopp C."/>
            <person name="Thompson A.W."/>
            <person name="Robinson-Rechavi M."/>
            <person name="Braasch I."/>
            <person name="Lecointre G."/>
            <person name="Bobe J."/>
            <person name="Postlethwait J.H."/>
            <person name="Berthelot C."/>
            <person name="Roest Crollius H."/>
            <person name="Guiguen Y."/>
        </authorList>
    </citation>
    <scope>NUCLEOTIDE SEQUENCE</scope>
    <source>
        <strain evidence="2">Concon-B</strain>
    </source>
</reference>
<evidence type="ECO:0000313" key="3">
    <source>
        <dbReference type="Proteomes" id="UP001152803"/>
    </source>
</evidence>
<protein>
    <submittedName>
        <fullName evidence="2">Uncharacterized protein</fullName>
    </submittedName>
</protein>
<proteinExistence type="predicted"/>
<gene>
    <name evidence="2" type="ORF">COCON_G00175150</name>
</gene>
<dbReference type="OrthoDB" id="10000452at2759"/>
<dbReference type="AlphaFoldDB" id="A0A9Q1D539"/>
<feature type="compositionally biased region" description="Basic and acidic residues" evidence="1">
    <location>
        <begin position="232"/>
        <end position="244"/>
    </location>
</feature>
<feature type="non-terminal residue" evidence="2">
    <location>
        <position position="257"/>
    </location>
</feature>
<dbReference type="EMBL" id="JAFJMO010000013">
    <property type="protein sequence ID" value="KAJ8258503.1"/>
    <property type="molecule type" value="Genomic_DNA"/>
</dbReference>